<reference evidence="1 2" key="2">
    <citation type="submission" date="2023-11" db="EMBL/GenBank/DDBJ databases">
        <authorList>
            <person name="Lara A.C."/>
            <person name="Chronakova A."/>
        </authorList>
    </citation>
    <scope>NUCLEOTIDE SEQUENCE [LARGE SCALE GENOMIC DNA]</scope>
    <source>
        <strain evidence="1 2">BCCO 10_0061</strain>
    </source>
</reference>
<sequence length="54" mass="6097">MLSAQEQQQLSDIERWLRASDPDLARALSQGPLSQSNLGWRVAAFFRKPPRSAD</sequence>
<dbReference type="Pfam" id="PF11239">
    <property type="entry name" value="DUF3040"/>
    <property type="match status" value="1"/>
</dbReference>
<accession>A0ABU4USU4</accession>
<dbReference type="InterPro" id="IPR021401">
    <property type="entry name" value="DUF3040"/>
</dbReference>
<proteinExistence type="predicted"/>
<keyword evidence="2" id="KW-1185">Reference proteome</keyword>
<name>A0ABU4USU4_9PSEU</name>
<protein>
    <submittedName>
        <fullName evidence="1">DUF3040 domain-containing protein</fullName>
    </submittedName>
</protein>
<evidence type="ECO:0000313" key="1">
    <source>
        <dbReference type="EMBL" id="MDX8142320.1"/>
    </source>
</evidence>
<dbReference type="Proteomes" id="UP001285352">
    <property type="component" value="Unassembled WGS sequence"/>
</dbReference>
<evidence type="ECO:0000313" key="2">
    <source>
        <dbReference type="Proteomes" id="UP001285352"/>
    </source>
</evidence>
<organism evidence="1 2">
    <name type="scientific">Lentzea sokolovensis</name>
    <dbReference type="NCBI Taxonomy" id="3095429"/>
    <lineage>
        <taxon>Bacteria</taxon>
        <taxon>Bacillati</taxon>
        <taxon>Actinomycetota</taxon>
        <taxon>Actinomycetes</taxon>
        <taxon>Pseudonocardiales</taxon>
        <taxon>Pseudonocardiaceae</taxon>
        <taxon>Lentzea</taxon>
    </lineage>
</organism>
<dbReference type="EMBL" id="JAXAVU010000004">
    <property type="protein sequence ID" value="MDX8142320.1"/>
    <property type="molecule type" value="Genomic_DNA"/>
</dbReference>
<dbReference type="RefSeq" id="WP_319974610.1">
    <property type="nucleotide sequence ID" value="NZ_JAXAVU010000004.1"/>
</dbReference>
<reference evidence="1 2" key="1">
    <citation type="submission" date="2023-11" db="EMBL/GenBank/DDBJ databases">
        <title>Lentzea sokolovensis, sp. nov., Lentzea kristufkii, sp. nov., and Lentzea miocenensis, sp. nov., rare actinobacteria from Sokolov Coal Basin, Miocene lacustrine sediment, Czech Republic.</title>
        <authorList>
            <person name="Lara A."/>
            <person name="Kotroba L."/>
            <person name="Nouioui I."/>
            <person name="Neumann-Schaal M."/>
            <person name="Mast Y."/>
            <person name="Chronakova A."/>
        </authorList>
    </citation>
    <scope>NUCLEOTIDE SEQUENCE [LARGE SCALE GENOMIC DNA]</scope>
    <source>
        <strain evidence="1 2">BCCO 10_0061</strain>
    </source>
</reference>
<comment type="caution">
    <text evidence="1">The sequence shown here is derived from an EMBL/GenBank/DDBJ whole genome shotgun (WGS) entry which is preliminary data.</text>
</comment>
<gene>
    <name evidence="1" type="ORF">SK854_09365</name>
</gene>